<keyword evidence="12" id="KW-1185">Reference proteome</keyword>
<keyword evidence="3 8" id="KW-1133">Transmembrane helix</keyword>
<dbReference type="AlphaFoldDB" id="A0A1R2C0I2"/>
<dbReference type="GO" id="GO:0007189">
    <property type="term" value="P:adenylate cyclase-activating G protein-coupled receptor signaling pathway"/>
    <property type="evidence" value="ECO:0007669"/>
    <property type="project" value="TreeGrafter"/>
</dbReference>
<dbReference type="PROSITE" id="PS50262">
    <property type="entry name" value="G_PROTEIN_RECEP_F1_2"/>
    <property type="match status" value="1"/>
</dbReference>
<feature type="transmembrane region" description="Helical" evidence="8">
    <location>
        <begin position="162"/>
        <end position="181"/>
    </location>
</feature>
<dbReference type="SUPFAM" id="SSF81321">
    <property type="entry name" value="Family A G protein-coupled receptor-like"/>
    <property type="match status" value="1"/>
</dbReference>
<dbReference type="InterPro" id="IPR017981">
    <property type="entry name" value="GPCR_2-like_7TM"/>
</dbReference>
<evidence type="ECO:0000256" key="4">
    <source>
        <dbReference type="ARBA" id="ARBA00023040"/>
    </source>
</evidence>
<evidence type="ECO:0008006" key="13">
    <source>
        <dbReference type="Google" id="ProtNLM"/>
    </source>
</evidence>
<evidence type="ECO:0000256" key="6">
    <source>
        <dbReference type="ARBA" id="ARBA00023170"/>
    </source>
</evidence>
<accession>A0A1R2C0I2</accession>
<comment type="subcellular location">
    <subcellularLocation>
        <location evidence="1">Membrane</location>
        <topology evidence="1">Multi-pass membrane protein</topology>
    </subcellularLocation>
</comment>
<feature type="transmembrane region" description="Helical" evidence="8">
    <location>
        <begin position="206"/>
        <end position="227"/>
    </location>
</feature>
<evidence type="ECO:0000256" key="3">
    <source>
        <dbReference type="ARBA" id="ARBA00022989"/>
    </source>
</evidence>
<dbReference type="EMBL" id="MPUH01000337">
    <property type="protein sequence ID" value="OMJ82522.1"/>
    <property type="molecule type" value="Genomic_DNA"/>
</dbReference>
<feature type="domain" description="G-protein coupled receptors family 2 profile 2" evidence="9">
    <location>
        <begin position="9"/>
        <end position="262"/>
    </location>
</feature>
<evidence type="ECO:0000256" key="7">
    <source>
        <dbReference type="ARBA" id="ARBA00023224"/>
    </source>
</evidence>
<proteinExistence type="predicted"/>
<dbReference type="Gene3D" id="1.20.1070.10">
    <property type="entry name" value="Rhodopsin 7-helix transmembrane proteins"/>
    <property type="match status" value="1"/>
</dbReference>
<feature type="transmembrane region" description="Helical" evidence="8">
    <location>
        <begin position="12"/>
        <end position="34"/>
    </location>
</feature>
<evidence type="ECO:0000313" key="12">
    <source>
        <dbReference type="Proteomes" id="UP000187209"/>
    </source>
</evidence>
<dbReference type="PRINTS" id="PR02000">
    <property type="entry name" value="GCR1PLANT"/>
</dbReference>
<dbReference type="InterPro" id="IPR022343">
    <property type="entry name" value="GCR1-cAMP_receptor"/>
</dbReference>
<dbReference type="Pfam" id="PF05462">
    <property type="entry name" value="Dicty_CAR"/>
    <property type="match status" value="1"/>
</dbReference>
<feature type="transmembrane region" description="Helical" evidence="8">
    <location>
        <begin position="117"/>
        <end position="135"/>
    </location>
</feature>
<dbReference type="InterPro" id="IPR022340">
    <property type="entry name" value="GPCR_GCR1_put"/>
</dbReference>
<reference evidence="11 12" key="1">
    <citation type="submission" date="2016-11" db="EMBL/GenBank/DDBJ databases">
        <title>The macronuclear genome of Stentor coeruleus: a giant cell with tiny introns.</title>
        <authorList>
            <person name="Slabodnick M."/>
            <person name="Ruby J.G."/>
            <person name="Reiff S.B."/>
            <person name="Swart E.C."/>
            <person name="Gosai S."/>
            <person name="Prabakaran S."/>
            <person name="Witkowska E."/>
            <person name="Larue G.E."/>
            <person name="Fisher S."/>
            <person name="Freeman R.M."/>
            <person name="Gunawardena J."/>
            <person name="Chu W."/>
            <person name="Stover N.A."/>
            <person name="Gregory B.D."/>
            <person name="Nowacki M."/>
            <person name="Derisi J."/>
            <person name="Roy S.W."/>
            <person name="Marshall W.F."/>
            <person name="Sood P."/>
        </authorList>
    </citation>
    <scope>NUCLEOTIDE SEQUENCE [LARGE SCALE GENOMIC DNA]</scope>
    <source>
        <strain evidence="11">WM001</strain>
    </source>
</reference>
<sequence>MILKDSEKLTIYYFIAASNSLSIIGSLFICMMYYRYLILRTFLFKLVLILTIFDIFSSIGFLLPTYNLKSSESLCLTQALTINFFTSASVYWTGFIAISLYFIIVKSRLYIENYTKHAVICVLSLCFILSAIPLFTKSYGKNLSWCWINQTSNIDSGFFERYFMFFIPLWVLVIINTLLFIKVSKRLKISKDSDGSRSLLNKKLKFYPLVLIICFLPLTLDSCLRYGNFGFVEKNEFVISIVVGFIRGFYGFANALVYGFTKKVRNTLDRSLRDFNSSEMSERVLRGESAESQEQYATKNSALTGMDILVDDYLLLG</sequence>
<evidence type="ECO:0000256" key="8">
    <source>
        <dbReference type="SAM" id="Phobius"/>
    </source>
</evidence>
<feature type="transmembrane region" description="Helical" evidence="8">
    <location>
        <begin position="46"/>
        <end position="64"/>
    </location>
</feature>
<dbReference type="GO" id="GO:0004930">
    <property type="term" value="F:G protein-coupled receptor activity"/>
    <property type="evidence" value="ECO:0007669"/>
    <property type="project" value="UniProtKB-KW"/>
</dbReference>
<dbReference type="PANTHER" id="PTHR23112">
    <property type="entry name" value="G PROTEIN-COUPLED RECEPTOR 157-RELATED"/>
    <property type="match status" value="1"/>
</dbReference>
<dbReference type="GO" id="GO:0005886">
    <property type="term" value="C:plasma membrane"/>
    <property type="evidence" value="ECO:0007669"/>
    <property type="project" value="TreeGrafter"/>
</dbReference>
<dbReference type="PROSITE" id="PS50261">
    <property type="entry name" value="G_PROTEIN_RECEP_F2_4"/>
    <property type="match status" value="1"/>
</dbReference>
<evidence type="ECO:0000256" key="2">
    <source>
        <dbReference type="ARBA" id="ARBA00022692"/>
    </source>
</evidence>
<comment type="caution">
    <text evidence="11">The sequence shown here is derived from an EMBL/GenBank/DDBJ whole genome shotgun (WGS) entry which is preliminary data.</text>
</comment>
<name>A0A1R2C0I2_9CILI</name>
<evidence type="ECO:0000256" key="1">
    <source>
        <dbReference type="ARBA" id="ARBA00004141"/>
    </source>
</evidence>
<evidence type="ECO:0000313" key="11">
    <source>
        <dbReference type="EMBL" id="OMJ82522.1"/>
    </source>
</evidence>
<protein>
    <recommendedName>
        <fullName evidence="13">G-protein coupled receptors family 2 profile 2 domain-containing protein</fullName>
    </recommendedName>
</protein>
<evidence type="ECO:0000259" key="9">
    <source>
        <dbReference type="PROSITE" id="PS50261"/>
    </source>
</evidence>
<keyword evidence="7" id="KW-0807">Transducer</keyword>
<keyword evidence="5 8" id="KW-0472">Membrane</keyword>
<evidence type="ECO:0000256" key="5">
    <source>
        <dbReference type="ARBA" id="ARBA00023136"/>
    </source>
</evidence>
<dbReference type="PANTHER" id="PTHR23112:SF0">
    <property type="entry name" value="TRANSMEMBRANE PROTEIN 116"/>
    <property type="match status" value="1"/>
</dbReference>
<evidence type="ECO:0000259" key="10">
    <source>
        <dbReference type="PROSITE" id="PS50262"/>
    </source>
</evidence>
<dbReference type="PRINTS" id="PR02001">
    <property type="entry name" value="GCR1CAMPR"/>
</dbReference>
<feature type="transmembrane region" description="Helical" evidence="8">
    <location>
        <begin position="84"/>
        <end position="105"/>
    </location>
</feature>
<keyword evidence="4" id="KW-0297">G-protein coupled receptor</keyword>
<gene>
    <name evidence="11" type="ORF">SteCoe_16747</name>
</gene>
<dbReference type="Proteomes" id="UP000187209">
    <property type="component" value="Unassembled WGS sequence"/>
</dbReference>
<dbReference type="InterPro" id="IPR017452">
    <property type="entry name" value="GPCR_Rhodpsn_7TM"/>
</dbReference>
<organism evidence="11 12">
    <name type="scientific">Stentor coeruleus</name>
    <dbReference type="NCBI Taxonomy" id="5963"/>
    <lineage>
        <taxon>Eukaryota</taxon>
        <taxon>Sar</taxon>
        <taxon>Alveolata</taxon>
        <taxon>Ciliophora</taxon>
        <taxon>Postciliodesmatophora</taxon>
        <taxon>Heterotrichea</taxon>
        <taxon>Heterotrichida</taxon>
        <taxon>Stentoridae</taxon>
        <taxon>Stentor</taxon>
    </lineage>
</organism>
<feature type="transmembrane region" description="Helical" evidence="8">
    <location>
        <begin position="239"/>
        <end position="260"/>
    </location>
</feature>
<feature type="domain" description="G-protein coupled receptors family 1 profile" evidence="10">
    <location>
        <begin position="25"/>
        <end position="258"/>
    </location>
</feature>
<keyword evidence="2 8" id="KW-0812">Transmembrane</keyword>
<keyword evidence="6" id="KW-0675">Receptor</keyword>
<dbReference type="GO" id="GO:0007166">
    <property type="term" value="P:cell surface receptor signaling pathway"/>
    <property type="evidence" value="ECO:0007669"/>
    <property type="project" value="InterPro"/>
</dbReference>
<dbReference type="OrthoDB" id="299724at2759"/>